<gene>
    <name evidence="2" type="ORF">XA68_17289</name>
</gene>
<dbReference type="OrthoDB" id="10529012at2759"/>
<organism evidence="2 3">
    <name type="scientific">Ophiocordyceps unilateralis</name>
    <name type="common">Zombie-ant fungus</name>
    <name type="synonym">Torrubia unilateralis</name>
    <dbReference type="NCBI Taxonomy" id="268505"/>
    <lineage>
        <taxon>Eukaryota</taxon>
        <taxon>Fungi</taxon>
        <taxon>Dikarya</taxon>
        <taxon>Ascomycota</taxon>
        <taxon>Pezizomycotina</taxon>
        <taxon>Sordariomycetes</taxon>
        <taxon>Hypocreomycetidae</taxon>
        <taxon>Hypocreales</taxon>
        <taxon>Ophiocordycipitaceae</taxon>
        <taxon>Ophiocordyceps</taxon>
    </lineage>
</organism>
<dbReference type="EMBL" id="LAZP02000007">
    <property type="protein sequence ID" value="PFH63180.1"/>
    <property type="molecule type" value="Genomic_DNA"/>
</dbReference>
<dbReference type="AlphaFoldDB" id="A0A2A9PSD4"/>
<proteinExistence type="predicted"/>
<comment type="caution">
    <text evidence="2">The sequence shown here is derived from an EMBL/GenBank/DDBJ whole genome shotgun (WGS) entry which is preliminary data.</text>
</comment>
<accession>A0A2A9PSD4</accession>
<sequence>MTAISPPAFETTFLALTKLLLHPNTKSEKMRATSVIVTFLATALARPSDDTDTDLAPGAPEDELKTMKEEQYSRFEEGLSFCHEQKDGWHCLHPSWGHSLHGSFPSIVACIDKCEDKEKDAQHRSQRQKERDQTKRRNEGLEHCQKFHDGWHCVEPPYEILKWRQKRDALISSTIANSIQTKAGVV</sequence>
<reference evidence="2 3" key="2">
    <citation type="journal article" date="2017" name="Sci. Rep.">
        <title>Ant-infecting Ophiocordyceps genomes reveal a high diversity of potential behavioral manipulation genes and a possible major role for enterotoxins.</title>
        <authorList>
            <person name="de Bekker C."/>
            <person name="Ohm R.A."/>
            <person name="Evans H.C."/>
            <person name="Brachmann A."/>
            <person name="Hughes D.P."/>
        </authorList>
    </citation>
    <scope>NUCLEOTIDE SEQUENCE [LARGE SCALE GENOMIC DNA]</scope>
    <source>
        <strain evidence="2 3">SC16a</strain>
    </source>
</reference>
<keyword evidence="3" id="KW-1185">Reference proteome</keyword>
<evidence type="ECO:0000313" key="3">
    <source>
        <dbReference type="Proteomes" id="UP000037136"/>
    </source>
</evidence>
<reference evidence="2 3" key="1">
    <citation type="journal article" date="2015" name="BMC Genomics">
        <title>Gene expression during zombie ant biting behavior reflects the complexity underlying fungal parasitic behavioral manipulation.</title>
        <authorList>
            <person name="de Bekker C."/>
            <person name="Ohm R.A."/>
            <person name="Loreto R.G."/>
            <person name="Sebastian A."/>
            <person name="Albert I."/>
            <person name="Merrow M."/>
            <person name="Brachmann A."/>
            <person name="Hughes D.P."/>
        </authorList>
    </citation>
    <scope>NUCLEOTIDE SEQUENCE [LARGE SCALE GENOMIC DNA]</scope>
    <source>
        <strain evidence="2 3">SC16a</strain>
    </source>
</reference>
<name>A0A2A9PSD4_OPHUN</name>
<evidence type="ECO:0000313" key="2">
    <source>
        <dbReference type="EMBL" id="PFH63180.1"/>
    </source>
</evidence>
<feature type="region of interest" description="Disordered" evidence="1">
    <location>
        <begin position="119"/>
        <end position="139"/>
    </location>
</feature>
<dbReference type="Proteomes" id="UP000037136">
    <property type="component" value="Unassembled WGS sequence"/>
</dbReference>
<evidence type="ECO:0000256" key="1">
    <source>
        <dbReference type="SAM" id="MobiDB-lite"/>
    </source>
</evidence>
<protein>
    <submittedName>
        <fullName evidence="2">Uncharacterized protein</fullName>
    </submittedName>
</protein>